<dbReference type="PANTHER" id="PTHR42917">
    <property type="entry name" value="2,4-DIENOYL-COA REDUCTASE"/>
    <property type="match status" value="1"/>
</dbReference>
<evidence type="ECO:0000259" key="5">
    <source>
        <dbReference type="Pfam" id="PF07992"/>
    </source>
</evidence>
<evidence type="ECO:0000256" key="4">
    <source>
        <dbReference type="ARBA" id="ARBA00023002"/>
    </source>
</evidence>
<feature type="domain" description="FAD/NAD(P)-binding" evidence="5">
    <location>
        <begin position="12"/>
        <end position="156"/>
    </location>
</feature>
<evidence type="ECO:0000256" key="3">
    <source>
        <dbReference type="ARBA" id="ARBA00022643"/>
    </source>
</evidence>
<gene>
    <name evidence="6" type="ORF">MNBD_IGNAVI01-680</name>
</gene>
<dbReference type="SUPFAM" id="SSF51905">
    <property type="entry name" value="FAD/NAD(P)-binding domain"/>
    <property type="match status" value="1"/>
</dbReference>
<dbReference type="Gene3D" id="3.40.50.720">
    <property type="entry name" value="NAD(P)-binding Rossmann-like Domain"/>
    <property type="match status" value="1"/>
</dbReference>
<dbReference type="InterPro" id="IPR036188">
    <property type="entry name" value="FAD/NAD-bd_sf"/>
</dbReference>
<dbReference type="PANTHER" id="PTHR42917:SF2">
    <property type="entry name" value="2,4-DIENOYL-COA REDUCTASE [(2E)-ENOYL-COA-PRODUCING]"/>
    <property type="match status" value="1"/>
</dbReference>
<proteinExistence type="predicted"/>
<evidence type="ECO:0000313" key="6">
    <source>
        <dbReference type="EMBL" id="VAX17153.1"/>
    </source>
</evidence>
<dbReference type="Gene3D" id="3.50.50.60">
    <property type="entry name" value="FAD/NAD(P)-binding domain"/>
    <property type="match status" value="1"/>
</dbReference>
<evidence type="ECO:0000256" key="2">
    <source>
        <dbReference type="ARBA" id="ARBA00022630"/>
    </source>
</evidence>
<dbReference type="PRINTS" id="PR00368">
    <property type="entry name" value="FADPNR"/>
</dbReference>
<feature type="non-terminal residue" evidence="6">
    <location>
        <position position="1"/>
    </location>
</feature>
<dbReference type="EMBL" id="UOGD01000070">
    <property type="protein sequence ID" value="VAX17153.1"/>
    <property type="molecule type" value="Genomic_DNA"/>
</dbReference>
<dbReference type="AlphaFoldDB" id="A0A3B1BXW8"/>
<dbReference type="InterPro" id="IPR023753">
    <property type="entry name" value="FAD/NAD-binding_dom"/>
</dbReference>
<evidence type="ECO:0000256" key="1">
    <source>
        <dbReference type="ARBA" id="ARBA00001917"/>
    </source>
</evidence>
<name>A0A3B1BXW8_9ZZZZ</name>
<sequence length="195" mass="21407">EIEESDINLIKKEAQLSDLEGKNYDGIIMATGAVPAVPLIKGLKKFYWTEFLEDSQLPKDKKVVVVGGGLIGLEVASKLVDANNSVVIVEMLDEIARGMEMIEKAMTVKKLKAKNVEIFINHKVVEINDKKVTIESEDGIIEIDNVDDIVIATGMNSYIPFEYIGDIPVYSIGDAKKVGKAQEAIHDAYELAIGL</sequence>
<comment type="cofactor">
    <cofactor evidence="1">
        <name>FMN</name>
        <dbReference type="ChEBI" id="CHEBI:58210"/>
    </cofactor>
</comment>
<dbReference type="InterPro" id="IPR051793">
    <property type="entry name" value="NADH:flavin_oxidoreductase"/>
</dbReference>
<organism evidence="6">
    <name type="scientific">hydrothermal vent metagenome</name>
    <dbReference type="NCBI Taxonomy" id="652676"/>
    <lineage>
        <taxon>unclassified sequences</taxon>
        <taxon>metagenomes</taxon>
        <taxon>ecological metagenomes</taxon>
    </lineage>
</organism>
<dbReference type="Pfam" id="PF07992">
    <property type="entry name" value="Pyr_redox_2"/>
    <property type="match status" value="1"/>
</dbReference>
<reference evidence="6" key="1">
    <citation type="submission" date="2018-06" db="EMBL/GenBank/DDBJ databases">
        <authorList>
            <person name="Zhirakovskaya E."/>
        </authorList>
    </citation>
    <scope>NUCLEOTIDE SEQUENCE</scope>
</reference>
<accession>A0A3B1BXW8</accession>
<keyword evidence="2" id="KW-0285">Flavoprotein</keyword>
<dbReference type="PRINTS" id="PR00411">
    <property type="entry name" value="PNDRDTASEI"/>
</dbReference>
<keyword evidence="3" id="KW-0288">FMN</keyword>
<protein>
    <recommendedName>
        <fullName evidence="5">FAD/NAD(P)-binding domain-containing protein</fullName>
    </recommendedName>
</protein>
<keyword evidence="4" id="KW-0560">Oxidoreductase</keyword>
<dbReference type="GO" id="GO:0016491">
    <property type="term" value="F:oxidoreductase activity"/>
    <property type="evidence" value="ECO:0007669"/>
    <property type="project" value="UniProtKB-KW"/>
</dbReference>